<dbReference type="AlphaFoldDB" id="A0A7C4TAT0"/>
<dbReference type="Gene3D" id="2.160.20.10">
    <property type="entry name" value="Single-stranded right-handed beta-helix, Pectin lyase-like"/>
    <property type="match status" value="1"/>
</dbReference>
<feature type="region of interest" description="Disordered" evidence="1">
    <location>
        <begin position="186"/>
        <end position="207"/>
    </location>
</feature>
<dbReference type="EMBL" id="DTGZ01000042">
    <property type="protein sequence ID" value="HGV97108.1"/>
    <property type="molecule type" value="Genomic_DNA"/>
</dbReference>
<evidence type="ECO:0008006" key="3">
    <source>
        <dbReference type="Google" id="ProtNLM"/>
    </source>
</evidence>
<evidence type="ECO:0000313" key="2">
    <source>
        <dbReference type="EMBL" id="HGV97108.1"/>
    </source>
</evidence>
<protein>
    <recommendedName>
        <fullName evidence="3">Right handed beta helix domain-containing protein</fullName>
    </recommendedName>
</protein>
<dbReference type="InterPro" id="IPR011050">
    <property type="entry name" value="Pectin_lyase_fold/virulence"/>
</dbReference>
<gene>
    <name evidence="2" type="ORF">ENV60_02295</name>
</gene>
<proteinExistence type="predicted"/>
<name>A0A7C4TAT0_UNCW3</name>
<dbReference type="SUPFAM" id="SSF51126">
    <property type="entry name" value="Pectin lyase-like"/>
    <property type="match status" value="1"/>
</dbReference>
<accession>A0A7C4TAT0</accession>
<organism evidence="2">
    <name type="scientific">candidate division WOR-3 bacterium</name>
    <dbReference type="NCBI Taxonomy" id="2052148"/>
    <lineage>
        <taxon>Bacteria</taxon>
        <taxon>Bacteria division WOR-3</taxon>
    </lineage>
</organism>
<sequence length="214" mass="22467">MIHLNEGNLEYSGNTYTSNNSGEDGGGFWIWNGTGILNITGNTYTNNQATVNGGGAMISTDQGTVNCTRNIFDGNSAGNVGGGLSYSTNNGQMNFTHNTFYGNQAGDGGGVCLYFDQASAQTTMLNSIFWHDNPNELSMSGATTTIVTYSDIENGTGQPWFGTGCIALNPQFVNVGGGDFHLTSTSPCIDAGDPSSPNDPDGSRADMGAFYYPH</sequence>
<dbReference type="InterPro" id="IPR012334">
    <property type="entry name" value="Pectin_lyas_fold"/>
</dbReference>
<comment type="caution">
    <text evidence="2">The sequence shown here is derived from an EMBL/GenBank/DDBJ whole genome shotgun (WGS) entry which is preliminary data.</text>
</comment>
<reference evidence="2" key="1">
    <citation type="journal article" date="2020" name="mSystems">
        <title>Genome- and Community-Level Interaction Insights into Carbon Utilization and Element Cycling Functions of Hydrothermarchaeota in Hydrothermal Sediment.</title>
        <authorList>
            <person name="Zhou Z."/>
            <person name="Liu Y."/>
            <person name="Xu W."/>
            <person name="Pan J."/>
            <person name="Luo Z.H."/>
            <person name="Li M."/>
        </authorList>
    </citation>
    <scope>NUCLEOTIDE SEQUENCE [LARGE SCALE GENOMIC DNA]</scope>
    <source>
        <strain evidence="2">SpSt-774</strain>
    </source>
</reference>
<evidence type="ECO:0000256" key="1">
    <source>
        <dbReference type="SAM" id="MobiDB-lite"/>
    </source>
</evidence>